<dbReference type="CDD" id="cd03293">
    <property type="entry name" value="ABC_NrtD_SsuB_transporters"/>
    <property type="match status" value="1"/>
</dbReference>
<sequence>MTDRLVVEGVSRTFAPLRGGAPVQALEPVDLGVADNDFITILGPSGCGKSTLLRIVAGLDRPTTGRVLLDGHEIRGPGRDRGMVFQSYTLFPWLTVAENIAFGPRERGVPRPERERITELYLRRVGLEAFRNHYPKQLSGGMQQRTALARALANDPAILLLDEPFGALDNQTRALMQELLLGIWEQDRKTVLFVTHDIEEAIFMANRVVVFTARPGRIKAEVPIPLPHPRNYRMKTSPEFQELKARLTEEIRVEALRAAGMDAA</sequence>
<dbReference type="SMART" id="SM00382">
    <property type="entry name" value="AAA"/>
    <property type="match status" value="1"/>
</dbReference>
<dbReference type="InterPro" id="IPR003593">
    <property type="entry name" value="AAA+_ATPase"/>
</dbReference>
<dbReference type="Gene3D" id="3.40.50.300">
    <property type="entry name" value="P-loop containing nucleotide triphosphate hydrolases"/>
    <property type="match status" value="1"/>
</dbReference>
<dbReference type="SUPFAM" id="SSF52540">
    <property type="entry name" value="P-loop containing nucleoside triphosphate hydrolases"/>
    <property type="match status" value="1"/>
</dbReference>
<protein>
    <submittedName>
        <fullName evidence="6">ABC transporter ATP-binding protein</fullName>
    </submittedName>
</protein>
<organism evidence="6 7">
    <name type="scientific">Benzoatithermus flavus</name>
    <dbReference type="NCBI Taxonomy" id="3108223"/>
    <lineage>
        <taxon>Bacteria</taxon>
        <taxon>Pseudomonadati</taxon>
        <taxon>Pseudomonadota</taxon>
        <taxon>Alphaproteobacteria</taxon>
        <taxon>Geminicoccales</taxon>
        <taxon>Geminicoccaceae</taxon>
        <taxon>Benzoatithermus</taxon>
    </lineage>
</organism>
<name>A0ABU8XU58_9PROT</name>
<evidence type="ECO:0000256" key="1">
    <source>
        <dbReference type="ARBA" id="ARBA00005417"/>
    </source>
</evidence>
<evidence type="ECO:0000256" key="3">
    <source>
        <dbReference type="ARBA" id="ARBA00022741"/>
    </source>
</evidence>
<evidence type="ECO:0000259" key="5">
    <source>
        <dbReference type="PROSITE" id="PS50893"/>
    </source>
</evidence>
<comment type="caution">
    <text evidence="6">The sequence shown here is derived from an EMBL/GenBank/DDBJ whole genome shotgun (WGS) entry which is preliminary data.</text>
</comment>
<accession>A0ABU8XU58</accession>
<dbReference type="GO" id="GO:0005524">
    <property type="term" value="F:ATP binding"/>
    <property type="evidence" value="ECO:0007669"/>
    <property type="project" value="UniProtKB-KW"/>
</dbReference>
<dbReference type="RefSeq" id="WP_418160318.1">
    <property type="nucleotide sequence ID" value="NZ_JBBLZC010000015.1"/>
</dbReference>
<dbReference type="InterPro" id="IPR050166">
    <property type="entry name" value="ABC_transporter_ATP-bind"/>
</dbReference>
<comment type="similarity">
    <text evidence="1">Belongs to the ABC transporter superfamily.</text>
</comment>
<dbReference type="InterPro" id="IPR027417">
    <property type="entry name" value="P-loop_NTPase"/>
</dbReference>
<dbReference type="Proteomes" id="UP001375743">
    <property type="component" value="Unassembled WGS sequence"/>
</dbReference>
<dbReference type="EMBL" id="JBBLZC010000015">
    <property type="protein sequence ID" value="MEK0084466.1"/>
    <property type="molecule type" value="Genomic_DNA"/>
</dbReference>
<keyword evidence="7" id="KW-1185">Reference proteome</keyword>
<reference evidence="6 7" key="1">
    <citation type="submission" date="2024-01" db="EMBL/GenBank/DDBJ databases">
        <title>Multi-omics insights into the function and evolution of sodium benzoate biodegradation pathways in Benzoatithermus flavus gen. nov., sp. nov. from hot spring.</title>
        <authorList>
            <person name="Hu C.-J."/>
            <person name="Li W.-J."/>
        </authorList>
    </citation>
    <scope>NUCLEOTIDE SEQUENCE [LARGE SCALE GENOMIC DNA]</scope>
    <source>
        <strain evidence="6 7">SYSU G07066</strain>
    </source>
</reference>
<evidence type="ECO:0000256" key="4">
    <source>
        <dbReference type="ARBA" id="ARBA00022840"/>
    </source>
</evidence>
<feature type="domain" description="ABC transporter" evidence="5">
    <location>
        <begin position="5"/>
        <end position="238"/>
    </location>
</feature>
<dbReference type="InterPro" id="IPR003439">
    <property type="entry name" value="ABC_transporter-like_ATP-bd"/>
</dbReference>
<evidence type="ECO:0000313" key="7">
    <source>
        <dbReference type="Proteomes" id="UP001375743"/>
    </source>
</evidence>
<dbReference type="PANTHER" id="PTHR42788:SF13">
    <property type="entry name" value="ALIPHATIC SULFONATES IMPORT ATP-BINDING PROTEIN SSUB"/>
    <property type="match status" value="1"/>
</dbReference>
<dbReference type="Pfam" id="PF00005">
    <property type="entry name" value="ABC_tran"/>
    <property type="match status" value="1"/>
</dbReference>
<gene>
    <name evidence="6" type="ORF">U1T56_15020</name>
</gene>
<evidence type="ECO:0000256" key="2">
    <source>
        <dbReference type="ARBA" id="ARBA00022448"/>
    </source>
</evidence>
<keyword evidence="2" id="KW-0813">Transport</keyword>
<dbReference type="PANTHER" id="PTHR42788">
    <property type="entry name" value="TAURINE IMPORT ATP-BINDING PROTEIN-RELATED"/>
    <property type="match status" value="1"/>
</dbReference>
<dbReference type="PROSITE" id="PS50893">
    <property type="entry name" value="ABC_TRANSPORTER_2"/>
    <property type="match status" value="1"/>
</dbReference>
<keyword evidence="3" id="KW-0547">Nucleotide-binding</keyword>
<keyword evidence="4 6" id="KW-0067">ATP-binding</keyword>
<evidence type="ECO:0000313" key="6">
    <source>
        <dbReference type="EMBL" id="MEK0084466.1"/>
    </source>
</evidence>
<proteinExistence type="inferred from homology"/>